<evidence type="ECO:0000256" key="12">
    <source>
        <dbReference type="ARBA" id="ARBA00022967"/>
    </source>
</evidence>
<gene>
    <name evidence="19" type="primary">mtrE</name>
    <name evidence="20" type="ORF">EYH15_03020</name>
    <name evidence="21" type="ORF">EYH21_00570</name>
</gene>
<dbReference type="PIRSF" id="PIRSF016509">
    <property type="entry name" value="MtrE"/>
    <property type="match status" value="1"/>
</dbReference>
<keyword evidence="8 19" id="KW-0554">One-carbon metabolism</keyword>
<dbReference type="GO" id="GO:0030269">
    <property type="term" value="F:tetrahydromethanopterin S-methyltransferase activity"/>
    <property type="evidence" value="ECO:0007669"/>
    <property type="project" value="UniProtKB-UniRule"/>
</dbReference>
<protein>
    <recommendedName>
        <fullName evidence="6 19">Tetrahydromethanopterin S-methyltransferase subunit E</fullName>
        <ecNumber evidence="18 19">7.2.1.4</ecNumber>
    </recommendedName>
    <alternativeName>
        <fullName evidence="16 19">N5-methyltetrahydromethanopterin--coenzyme M methyltransferase subunit E</fullName>
    </alternativeName>
</protein>
<dbReference type="GO" id="GO:0005886">
    <property type="term" value="C:plasma membrane"/>
    <property type="evidence" value="ECO:0007669"/>
    <property type="project" value="UniProtKB-SubCell"/>
</dbReference>
<evidence type="ECO:0000256" key="16">
    <source>
        <dbReference type="ARBA" id="ARBA00029819"/>
    </source>
</evidence>
<feature type="transmembrane region" description="Helical" evidence="19">
    <location>
        <begin position="130"/>
        <end position="155"/>
    </location>
</feature>
<comment type="function">
    <text evidence="1 19">Part of a complex that catalyzes the formation of methyl-coenzyme M and tetrahydromethanopterin from coenzyme M and methyl-tetrahydromethanopterin. This is an energy-conserving, sodium-ion translocating step.</text>
</comment>
<evidence type="ECO:0000256" key="14">
    <source>
        <dbReference type="ARBA" id="ARBA00022994"/>
    </source>
</evidence>
<keyword evidence="13 19" id="KW-1133">Transmembrane helix</keyword>
<proteinExistence type="inferred from homology"/>
<feature type="transmembrane region" description="Helical" evidence="19">
    <location>
        <begin position="231"/>
        <end position="249"/>
    </location>
</feature>
<evidence type="ECO:0000256" key="3">
    <source>
        <dbReference type="ARBA" id="ARBA00004839"/>
    </source>
</evidence>
<evidence type="ECO:0000256" key="15">
    <source>
        <dbReference type="ARBA" id="ARBA00023136"/>
    </source>
</evidence>
<dbReference type="InterPro" id="IPR005780">
    <property type="entry name" value="MeTrfase_E"/>
</dbReference>
<feature type="transmembrane region" description="Helical" evidence="19">
    <location>
        <begin position="87"/>
        <end position="110"/>
    </location>
</feature>
<dbReference type="NCBIfam" id="TIGR01113">
    <property type="entry name" value="mtrE"/>
    <property type="match status" value="1"/>
</dbReference>
<keyword evidence="11 19" id="KW-0812">Transmembrane</keyword>
<dbReference type="GO" id="GO:0012506">
    <property type="term" value="C:vesicle membrane"/>
    <property type="evidence" value="ECO:0007669"/>
    <property type="project" value="InterPro"/>
</dbReference>
<keyword evidence="10 19" id="KW-0808">Transferase</keyword>
<evidence type="ECO:0000256" key="8">
    <source>
        <dbReference type="ARBA" id="ARBA00022563"/>
    </source>
</evidence>
<keyword evidence="12 19" id="KW-1278">Translocase</keyword>
<dbReference type="EC" id="7.2.1.4" evidence="18 19"/>
<keyword evidence="15 19" id="KW-0472">Membrane</keyword>
<organism evidence="21 22">
    <name type="scientific">Methanothermococcus okinawensis</name>
    <dbReference type="NCBI Taxonomy" id="155863"/>
    <lineage>
        <taxon>Archaea</taxon>
        <taxon>Methanobacteriati</taxon>
        <taxon>Methanobacteriota</taxon>
        <taxon>Methanomada group</taxon>
        <taxon>Methanococci</taxon>
        <taxon>Methanococcales</taxon>
        <taxon>Methanococcaceae</taxon>
        <taxon>Methanothermococcus</taxon>
    </lineage>
</organism>
<dbReference type="AlphaFoldDB" id="A0A833E3N9"/>
<evidence type="ECO:0000256" key="10">
    <source>
        <dbReference type="ARBA" id="ARBA00022679"/>
    </source>
</evidence>
<dbReference type="HAMAP" id="MF_01098">
    <property type="entry name" value="MtrE"/>
    <property type="match status" value="1"/>
</dbReference>
<dbReference type="UniPathway" id="UPA00640">
    <property type="reaction ID" value="UER00698"/>
</dbReference>
<dbReference type="Pfam" id="PF04206">
    <property type="entry name" value="MtrE"/>
    <property type="match status" value="1"/>
</dbReference>
<accession>A0A833E3N9</accession>
<evidence type="ECO:0000256" key="4">
    <source>
        <dbReference type="ARBA" id="ARBA00009612"/>
    </source>
</evidence>
<comment type="similarity">
    <text evidence="4 19">Belongs to the MtrE family.</text>
</comment>
<dbReference type="GO" id="GO:0006730">
    <property type="term" value="P:one-carbon metabolic process"/>
    <property type="evidence" value="ECO:0007669"/>
    <property type="project" value="UniProtKB-UniRule"/>
</dbReference>
<comment type="pathway">
    <text evidence="3 19">One-carbon metabolism; methanogenesis from CO(2); methyl-coenzyme M from 5,10-methylene-5,6,7,8-tetrahydromethanopterin: step 2/2.</text>
</comment>
<evidence type="ECO:0000256" key="13">
    <source>
        <dbReference type="ARBA" id="ARBA00022989"/>
    </source>
</evidence>
<evidence type="ECO:0000256" key="9">
    <source>
        <dbReference type="ARBA" id="ARBA00022603"/>
    </source>
</evidence>
<dbReference type="GO" id="GO:0005737">
    <property type="term" value="C:cytoplasm"/>
    <property type="evidence" value="ECO:0007669"/>
    <property type="project" value="InterPro"/>
</dbReference>
<feature type="transmembrane region" description="Helical" evidence="19">
    <location>
        <begin position="63"/>
        <end position="80"/>
    </location>
</feature>
<evidence type="ECO:0000256" key="18">
    <source>
        <dbReference type="ARBA" id="ARBA00044970"/>
    </source>
</evidence>
<dbReference type="GO" id="GO:0019386">
    <property type="term" value="P:methanogenesis, from carbon dioxide"/>
    <property type="evidence" value="ECO:0007669"/>
    <property type="project" value="UniProtKB-UniRule"/>
</dbReference>
<comment type="subcellular location">
    <subcellularLocation>
        <location evidence="2 19">Cell membrane</location>
        <topology evidence="2 19">Multi-pass membrane protein</topology>
    </subcellularLocation>
</comment>
<dbReference type="GO" id="GO:0032259">
    <property type="term" value="P:methylation"/>
    <property type="evidence" value="ECO:0007669"/>
    <property type="project" value="UniProtKB-KW"/>
</dbReference>
<evidence type="ECO:0000256" key="2">
    <source>
        <dbReference type="ARBA" id="ARBA00004651"/>
    </source>
</evidence>
<feature type="transmembrane region" description="Helical" evidence="19">
    <location>
        <begin position="270"/>
        <end position="290"/>
    </location>
</feature>
<evidence type="ECO:0000313" key="22">
    <source>
        <dbReference type="Proteomes" id="UP000618343"/>
    </source>
</evidence>
<comment type="subunit">
    <text evidence="5 19">The complex is composed of 8 subunits; MtrA, MtrB, MtrC, MtrD, MtrE, MtrF, MtrG and MtrH.</text>
</comment>
<evidence type="ECO:0000256" key="1">
    <source>
        <dbReference type="ARBA" id="ARBA00002533"/>
    </source>
</evidence>
<evidence type="ECO:0000313" key="21">
    <source>
        <dbReference type="EMBL" id="HIP90785.1"/>
    </source>
</evidence>
<evidence type="ECO:0000256" key="6">
    <source>
        <dbReference type="ARBA" id="ARBA00015120"/>
    </source>
</evidence>
<dbReference type="EMBL" id="DQUO01000002">
    <property type="protein sequence ID" value="HIP90785.1"/>
    <property type="molecule type" value="Genomic_DNA"/>
</dbReference>
<evidence type="ECO:0000256" key="19">
    <source>
        <dbReference type="HAMAP-Rule" id="MF_01098"/>
    </source>
</evidence>
<dbReference type="Proteomes" id="UP000618343">
    <property type="component" value="Unassembled WGS sequence"/>
</dbReference>
<evidence type="ECO:0000256" key="5">
    <source>
        <dbReference type="ARBA" id="ARBA00011616"/>
    </source>
</evidence>
<comment type="catalytic activity">
    <reaction evidence="17 19">
        <text>5-methyl-5,6,7,8-tetrahydromethanopterin + coenzyme M + 2 Na(+)(in) = 5,6,7,8-tetrahydromethanopterin + methyl-coenzyme M + 2 Na(+)(out)</text>
        <dbReference type="Rhea" id="RHEA:53492"/>
        <dbReference type="ChEBI" id="CHEBI:29101"/>
        <dbReference type="ChEBI" id="CHEBI:58103"/>
        <dbReference type="ChEBI" id="CHEBI:58116"/>
        <dbReference type="ChEBI" id="CHEBI:58286"/>
        <dbReference type="ChEBI" id="CHEBI:58319"/>
        <dbReference type="EC" id="7.2.1.4"/>
    </reaction>
</comment>
<reference evidence="21" key="1">
    <citation type="journal article" date="2020" name="ISME J.">
        <title>Gammaproteobacteria mediating utilization of methyl-, sulfur- and petroleum organic compounds in deep ocean hydrothermal plumes.</title>
        <authorList>
            <person name="Zhou Z."/>
            <person name="Liu Y."/>
            <person name="Pan J."/>
            <person name="Cron B.R."/>
            <person name="Toner B.M."/>
            <person name="Anantharaman K."/>
            <person name="Breier J.A."/>
            <person name="Dick G.J."/>
            <person name="Li M."/>
        </authorList>
    </citation>
    <scope>NUCLEOTIDE SEQUENCE</scope>
    <source>
        <strain evidence="20">SZUA-1453</strain>
        <strain evidence="21">SZUA-1471</strain>
    </source>
</reference>
<keyword evidence="7 19" id="KW-1003">Cell membrane</keyword>
<comment type="caution">
    <text evidence="21">The sequence shown here is derived from an EMBL/GenBank/DDBJ whole genome shotgun (WGS) entry which is preliminary data.</text>
</comment>
<evidence type="ECO:0000256" key="7">
    <source>
        <dbReference type="ARBA" id="ARBA00022475"/>
    </source>
</evidence>
<evidence type="ECO:0000256" key="11">
    <source>
        <dbReference type="ARBA" id="ARBA00022692"/>
    </source>
</evidence>
<keyword evidence="14 19" id="KW-0484">Methanogenesis</keyword>
<sequence length="304" mass="31685">MDPTLLVLGALALSSAAATVAGCAEDLESDVGSQSNPNSQVQLAPQMGNIHRYFNKAISGEPVSYGLYVTVAGTVAWALMNIGMNVLLALVIGSAIGAFVHGAYAVSAYFGRIVGQSKSFGQPVYLDIVLSHLGPIVGHGFIAVFCMVLAAYLAVTMLGNPFPLPLVSLILGITVGAIGSSTGDVHYGAEREYQKYPFGGGVPVANQGDIDIKAEVGIRNGMDSSYFCSKLGGPLTGLTFGLIIFLDGWRSLVGGILGNALRGDIVIKSIIAIVVGIIIVAVAACLNRLVEVYARKKYGPYTDR</sequence>
<feature type="transmembrane region" description="Helical" evidence="19">
    <location>
        <begin position="162"/>
        <end position="180"/>
    </location>
</feature>
<dbReference type="Proteomes" id="UP000643554">
    <property type="component" value="Unassembled WGS sequence"/>
</dbReference>
<evidence type="ECO:0000313" key="20">
    <source>
        <dbReference type="EMBL" id="HIP84441.1"/>
    </source>
</evidence>
<dbReference type="EMBL" id="DQUI01000058">
    <property type="protein sequence ID" value="HIP84441.1"/>
    <property type="molecule type" value="Genomic_DNA"/>
</dbReference>
<name>A0A833E3N9_9EURY</name>
<evidence type="ECO:0000256" key="17">
    <source>
        <dbReference type="ARBA" id="ARBA00044880"/>
    </source>
</evidence>
<keyword evidence="9 19" id="KW-0489">Methyltransferase</keyword>